<dbReference type="Gene3D" id="3.90.1750.20">
    <property type="entry name" value="Putative Large Serine Recombinase, Chain B, Domain 2"/>
    <property type="match status" value="1"/>
</dbReference>
<dbReference type="EMBL" id="NJGJ01000001">
    <property type="protein sequence ID" value="PGH24715.1"/>
    <property type="molecule type" value="Genomic_DNA"/>
</dbReference>
<dbReference type="Proteomes" id="UP000226179">
    <property type="component" value="Unassembled WGS sequence"/>
</dbReference>
<name>A0A2B7YTS0_9FUSO</name>
<dbReference type="PROSITE" id="PS51736">
    <property type="entry name" value="RECOMBINASES_3"/>
    <property type="match status" value="1"/>
</dbReference>
<dbReference type="AlphaFoldDB" id="A0A2B7YTS0"/>
<dbReference type="GO" id="GO:0000150">
    <property type="term" value="F:DNA strand exchange activity"/>
    <property type="evidence" value="ECO:0007669"/>
    <property type="project" value="InterPro"/>
</dbReference>
<dbReference type="InterPro" id="IPR011109">
    <property type="entry name" value="DNA_bind_recombinase_dom"/>
</dbReference>
<organism evidence="4 5">
    <name type="scientific">Fusobacterium animalis</name>
    <dbReference type="NCBI Taxonomy" id="76859"/>
    <lineage>
        <taxon>Bacteria</taxon>
        <taxon>Fusobacteriati</taxon>
        <taxon>Fusobacteriota</taxon>
        <taxon>Fusobacteriia</taxon>
        <taxon>Fusobacteriales</taxon>
        <taxon>Fusobacteriaceae</taxon>
        <taxon>Fusobacterium</taxon>
    </lineage>
</organism>
<evidence type="ECO:0000256" key="1">
    <source>
        <dbReference type="SAM" id="Coils"/>
    </source>
</evidence>
<evidence type="ECO:0000313" key="4">
    <source>
        <dbReference type="EMBL" id="PGH24715.1"/>
    </source>
</evidence>
<evidence type="ECO:0000259" key="3">
    <source>
        <dbReference type="PROSITE" id="PS51737"/>
    </source>
</evidence>
<proteinExistence type="predicted"/>
<dbReference type="InterPro" id="IPR025827">
    <property type="entry name" value="Zn_ribbon_recom_dom"/>
</dbReference>
<feature type="domain" description="Recombinase" evidence="3">
    <location>
        <begin position="157"/>
        <end position="273"/>
    </location>
</feature>
<dbReference type="GO" id="GO:0003677">
    <property type="term" value="F:DNA binding"/>
    <property type="evidence" value="ECO:0007669"/>
    <property type="project" value="InterPro"/>
</dbReference>
<feature type="domain" description="Resolvase/invertase-type recombinase catalytic" evidence="2">
    <location>
        <begin position="3"/>
        <end position="149"/>
    </location>
</feature>
<reference evidence="4 5" key="1">
    <citation type="submission" date="2017-06" db="EMBL/GenBank/DDBJ databases">
        <title>Draft genome sequence of Fusobacterium nucleatum subsp. animalis KCOM 1280 (=ChDC F318).</title>
        <authorList>
            <person name="Kook J.-K."/>
            <person name="Park S.-N."/>
            <person name="Lim Y.K."/>
            <person name="Roh H."/>
        </authorList>
    </citation>
    <scope>NUCLEOTIDE SEQUENCE [LARGE SCALE GENOMIC DNA]</scope>
    <source>
        <strain evidence="5">KCOM 1280 ( ChDC F318)</strain>
    </source>
</reference>
<dbReference type="Gene3D" id="3.40.50.1390">
    <property type="entry name" value="Resolvase, N-terminal catalytic domain"/>
    <property type="match status" value="1"/>
</dbReference>
<dbReference type="Pfam" id="PF00239">
    <property type="entry name" value="Resolvase"/>
    <property type="match status" value="1"/>
</dbReference>
<dbReference type="CDD" id="cd00338">
    <property type="entry name" value="Ser_Recombinase"/>
    <property type="match status" value="1"/>
</dbReference>
<dbReference type="SUPFAM" id="SSF53041">
    <property type="entry name" value="Resolvase-like"/>
    <property type="match status" value="1"/>
</dbReference>
<dbReference type="InterPro" id="IPR036162">
    <property type="entry name" value="Resolvase-like_N_sf"/>
</dbReference>
<accession>A0A2B7YTS0</accession>
<dbReference type="InterPro" id="IPR038109">
    <property type="entry name" value="DNA_bind_recomb_sf"/>
</dbReference>
<sequence>MKRAVAYCRFSSSNQREESIDAQVRAIKEYCDKNKLKLLKIYKDEAISGTSTKDREMFLEMILDCKKNLFDCVIVHKYDRFARNRYDHALYEKILNDNNVKLISVLEQLVDDSPESVILKSVLAGMNEYYSKNLSREVKKGKKENALKAIHNGGIPPLGYDLDVNKKYIVNKKEAEAVKLIFELALDGVGYVSIADILNKRGYKNKRGKEFKKISIRDTLLNIKYIGTYYYGLKDGHGRLQKEPIIIENSHEAIIDKDIFYKVQSKMKKNLKGPRNRNGQLYFLTGYCICGECGGPFSGGYRSVNRNGSISYGYYCQKKKRKETKCNNKAIRKELLETFIFDIIKKEIFNDEKIEKIIKDIISFSENKKLIREEEIKEYTKEIEKLQKLTLKLLEKNLEGNILDEIFNIKNNELKEKIQVLREKIYSVKNITKINEEELRKYLRKFKESANEQAKRKVVEAFVQEIRVYRDKIKIVLRKFPKDLDMVSIGGDEAKLLLAIYKENREKLYS</sequence>
<dbReference type="InterPro" id="IPR050639">
    <property type="entry name" value="SSR_resolvase"/>
</dbReference>
<dbReference type="PANTHER" id="PTHR30461">
    <property type="entry name" value="DNA-INVERTASE FROM LAMBDOID PROPHAGE"/>
    <property type="match status" value="1"/>
</dbReference>
<comment type="caution">
    <text evidence="4">The sequence shown here is derived from an EMBL/GenBank/DDBJ whole genome shotgun (WGS) entry which is preliminary data.</text>
</comment>
<gene>
    <name evidence="4" type="ORF">RN90_04365</name>
</gene>
<evidence type="ECO:0000313" key="5">
    <source>
        <dbReference type="Proteomes" id="UP000226179"/>
    </source>
</evidence>
<protein>
    <submittedName>
        <fullName evidence="4">Recombinase</fullName>
    </submittedName>
</protein>
<dbReference type="SMART" id="SM00857">
    <property type="entry name" value="Resolvase"/>
    <property type="match status" value="1"/>
</dbReference>
<keyword evidence="1" id="KW-0175">Coiled coil</keyword>
<dbReference type="Pfam" id="PF07508">
    <property type="entry name" value="Recombinase"/>
    <property type="match status" value="1"/>
</dbReference>
<dbReference type="Pfam" id="PF13408">
    <property type="entry name" value="Zn_ribbon_recom"/>
    <property type="match status" value="1"/>
</dbReference>
<dbReference type="PANTHER" id="PTHR30461:SF23">
    <property type="entry name" value="DNA RECOMBINASE-RELATED"/>
    <property type="match status" value="1"/>
</dbReference>
<feature type="coiled-coil region" evidence="1">
    <location>
        <begin position="369"/>
        <end position="431"/>
    </location>
</feature>
<dbReference type="RefSeq" id="WP_158411545.1">
    <property type="nucleotide sequence ID" value="NZ_CP077150.1"/>
</dbReference>
<dbReference type="InterPro" id="IPR006119">
    <property type="entry name" value="Resolv_N"/>
</dbReference>
<evidence type="ECO:0000259" key="2">
    <source>
        <dbReference type="PROSITE" id="PS51736"/>
    </source>
</evidence>
<dbReference type="PROSITE" id="PS51737">
    <property type="entry name" value="RECOMBINASE_DNA_BIND"/>
    <property type="match status" value="1"/>
</dbReference>